<evidence type="ECO:0000256" key="5">
    <source>
        <dbReference type="ARBA" id="ARBA00023175"/>
    </source>
</evidence>
<keyword evidence="2" id="KW-0547">Nucleotide-binding</keyword>
<dbReference type="PANTHER" id="PTHR37739:SF16">
    <property type="entry name" value="KINESIN-LIKE PROTEIN"/>
    <property type="match status" value="1"/>
</dbReference>
<keyword evidence="5" id="KW-0505">Motor protein</keyword>
<dbReference type="VEuPathDB" id="FungiDB:C8Q69DRAFT_5990"/>
<feature type="region of interest" description="Disordered" evidence="6">
    <location>
        <begin position="935"/>
        <end position="1028"/>
    </location>
</feature>
<evidence type="ECO:0000256" key="3">
    <source>
        <dbReference type="ARBA" id="ARBA00022840"/>
    </source>
</evidence>
<organism evidence="7 8">
    <name type="scientific">Byssochlamys spectabilis</name>
    <name type="common">Paecilomyces variotii</name>
    <dbReference type="NCBI Taxonomy" id="264951"/>
    <lineage>
        <taxon>Eukaryota</taxon>
        <taxon>Fungi</taxon>
        <taxon>Dikarya</taxon>
        <taxon>Ascomycota</taxon>
        <taxon>Pezizomycotina</taxon>
        <taxon>Eurotiomycetes</taxon>
        <taxon>Eurotiomycetidae</taxon>
        <taxon>Eurotiales</taxon>
        <taxon>Thermoascaceae</taxon>
        <taxon>Paecilomyces</taxon>
    </lineage>
</organism>
<dbReference type="STRING" id="264951.A0A443I4M3"/>
<feature type="compositionally biased region" description="Basic and acidic residues" evidence="6">
    <location>
        <begin position="887"/>
        <end position="904"/>
    </location>
</feature>
<dbReference type="RefSeq" id="XP_028488610.1">
    <property type="nucleotide sequence ID" value="XM_028633820.1"/>
</dbReference>
<dbReference type="Proteomes" id="UP000283841">
    <property type="component" value="Unassembled WGS sequence"/>
</dbReference>
<keyword evidence="8" id="KW-1185">Reference proteome</keyword>
<keyword evidence="4" id="KW-0175">Coiled coil</keyword>
<dbReference type="AlphaFoldDB" id="A0A443I4M3"/>
<reference evidence="7 8" key="1">
    <citation type="journal article" date="2018" name="Front. Microbiol.">
        <title>Genomic and genetic insights into a cosmopolitan fungus, Paecilomyces variotii (Eurotiales).</title>
        <authorList>
            <person name="Urquhart A.S."/>
            <person name="Mondo S.J."/>
            <person name="Makela M.R."/>
            <person name="Hane J.K."/>
            <person name="Wiebenga A."/>
            <person name="He G."/>
            <person name="Mihaltcheva S."/>
            <person name="Pangilinan J."/>
            <person name="Lipzen A."/>
            <person name="Barry K."/>
            <person name="de Vries R.P."/>
            <person name="Grigoriev I.V."/>
            <person name="Idnurm A."/>
        </authorList>
    </citation>
    <scope>NUCLEOTIDE SEQUENCE [LARGE SCALE GENOMIC DNA]</scope>
    <source>
        <strain evidence="7 8">CBS 101075</strain>
    </source>
</reference>
<feature type="compositionally biased region" description="Polar residues" evidence="6">
    <location>
        <begin position="935"/>
        <end position="947"/>
    </location>
</feature>
<evidence type="ECO:0000256" key="1">
    <source>
        <dbReference type="ARBA" id="ARBA00022701"/>
    </source>
</evidence>
<dbReference type="GeneID" id="39603097"/>
<evidence type="ECO:0000256" key="4">
    <source>
        <dbReference type="ARBA" id="ARBA00023054"/>
    </source>
</evidence>
<dbReference type="PANTHER" id="PTHR37739">
    <property type="entry name" value="KINESIN-LIKE PROTEIN KIN-12D"/>
    <property type="match status" value="1"/>
</dbReference>
<keyword evidence="3" id="KW-0067">ATP-binding</keyword>
<dbReference type="GO" id="GO:0005524">
    <property type="term" value="F:ATP binding"/>
    <property type="evidence" value="ECO:0007669"/>
    <property type="project" value="UniProtKB-KW"/>
</dbReference>
<proteinExistence type="predicted"/>
<sequence length="1062" mass="119135">MADRLPHLIREIEYVVTAPYIPVLQDLQELVSDCPLNVLQVWASCKPCQVALLAQKLLEAIPCSSASLPLICAFAQVQEFCEILVQKQPALLDQFLQKAIDDRDSQSFQTCISMLSHPLPSGIVLPARVSTFVERLVQKMVDRPSAETIYPLYQVIGSMHGSSSLLAAFSEETMVNFQTECTKILRNLDDHMGNLLCLATFARIAAARISKNYTSQGNDGFPNWLQNIRQFFGPKRSSKTLDLVVLRVILACSANFSMSSNEAIQSVRLAMEICDAVDSDQRRAWIEKNSARITKLREKLGREGIDRKLQVMGLAFLVSLLSNGQLSEDHRAACKEILLSHEGRRALQELPDNAFRTFVSQAMTYLDDAAVSDILQYAFSLIKEDEFMSSDALLSIQIMLRILSAMRQSNLGLLAHSTSRFISSDIGTELLSSRMKSFPMSCQACCEGVDICRPAFVSIQNSLFVDLVFLSCTSTLSDNSSSTSPSTFPMLASCFSMVKESISEKCHCSFSSSNRSIPISMPPNTTSAVRFEVGASKDWRAKMGESLMENAYSSHESIIQKVGEICRDLEYRCHNVEAPLRDVTDQRDQLTSEVEALKRHNRELGIRVEQSSHAALALQQEMTRLKEEADSATARSQYLATQLAAAQKELEDEKRDSQETAVSEREKARSRELDLIATLTEKEDRVEELHNELNHRSAENERLRETIETLSEKNSSGSEMIASLRQEVDELQQSVENKTSDNNRMDSEIKALVSDRDRLRSERDDLQHKLEIEVSESNRLRIAMREEEESHESKVAMLEQQYQSELSRVTAQALQETSRLTEEINLLRIALQAAETKVSSERKESSRKINKLQQKIEALRNERAAKAREFSEAQEHISRLMGVMGFKNDRKDTTKPTSREERSKPALKASNFRESLNLAQDSVNDTSFQENTQLGASFESTASSNYAPTPKRSKGSRGSRALSHASFDDGYDDRQSRKFHSSGSHSGTTRKERHRKPLGECDRNSPAKSSQSTTSKGSPDEEVSTQLESQICTQVEEQQLENASLGFSDEDIFTSMAARLTH</sequence>
<protein>
    <submittedName>
        <fullName evidence="7">Uncharacterized protein</fullName>
    </submittedName>
</protein>
<feature type="region of interest" description="Disordered" evidence="6">
    <location>
        <begin position="649"/>
        <end position="670"/>
    </location>
</feature>
<name>A0A443I4M3_BYSSP</name>
<accession>A0A443I4M3</accession>
<dbReference type="EMBL" id="RCNU01000001">
    <property type="protein sequence ID" value="RWQ98965.1"/>
    <property type="molecule type" value="Genomic_DNA"/>
</dbReference>
<dbReference type="InterPro" id="IPR044986">
    <property type="entry name" value="KIF15/KIN-12"/>
</dbReference>
<evidence type="ECO:0000256" key="2">
    <source>
        <dbReference type="ARBA" id="ARBA00022741"/>
    </source>
</evidence>
<evidence type="ECO:0000256" key="6">
    <source>
        <dbReference type="SAM" id="MobiDB-lite"/>
    </source>
</evidence>
<dbReference type="GO" id="GO:0005874">
    <property type="term" value="C:microtubule"/>
    <property type="evidence" value="ECO:0007669"/>
    <property type="project" value="UniProtKB-KW"/>
</dbReference>
<evidence type="ECO:0000313" key="7">
    <source>
        <dbReference type="EMBL" id="RWQ98965.1"/>
    </source>
</evidence>
<comment type="caution">
    <text evidence="7">The sequence shown here is derived from an EMBL/GenBank/DDBJ whole genome shotgun (WGS) entry which is preliminary data.</text>
</comment>
<feature type="region of interest" description="Disordered" evidence="6">
    <location>
        <begin position="881"/>
        <end position="914"/>
    </location>
</feature>
<feature type="compositionally biased region" description="Polar residues" evidence="6">
    <location>
        <begin position="1006"/>
        <end position="1017"/>
    </location>
</feature>
<gene>
    <name evidence="7" type="ORF">C8Q69DRAFT_5990</name>
</gene>
<evidence type="ECO:0000313" key="8">
    <source>
        <dbReference type="Proteomes" id="UP000283841"/>
    </source>
</evidence>
<keyword evidence="1" id="KW-0493">Microtubule</keyword>